<dbReference type="PANTHER" id="PTHR28055">
    <property type="entry name" value="ALTERED INHERITANCE OF MITOCHONDRIA PROTEIN 41, MITOCHONDRIAL"/>
    <property type="match status" value="1"/>
</dbReference>
<dbReference type="Proteomes" id="UP000054383">
    <property type="component" value="Unassembled WGS sequence"/>
</dbReference>
<dbReference type="SUPFAM" id="SSF89095">
    <property type="entry name" value="GatB/YqeY motif"/>
    <property type="match status" value="1"/>
</dbReference>
<reference evidence="2 3" key="1">
    <citation type="submission" date="2015-04" db="EMBL/GenBank/DDBJ databases">
        <authorList>
            <person name="Syromyatnikov M.Y."/>
            <person name="Popov V.N."/>
        </authorList>
    </citation>
    <scope>NUCLEOTIDE SEQUENCE [LARGE SCALE GENOMIC DNA]</scope>
    <source>
        <strain evidence="2">WF-38-12</strain>
    </source>
</reference>
<dbReference type="OMA" id="RWNSTGP"/>
<comment type="similarity">
    <text evidence="1">Belongs to the AIM41 family.</text>
</comment>
<dbReference type="InterPro" id="IPR042184">
    <property type="entry name" value="YqeY/Aim41_N"/>
</dbReference>
<evidence type="ECO:0000313" key="2">
    <source>
        <dbReference type="EMBL" id="CRG86911.1"/>
    </source>
</evidence>
<dbReference type="PANTHER" id="PTHR28055:SF1">
    <property type="entry name" value="ALTERED INHERITANCE OF MITOCHONDRIA PROTEIN 41, MITOCHONDRIAL"/>
    <property type="match status" value="1"/>
</dbReference>
<name>A0A0U1LW73_TALIS</name>
<sequence length="184" mass="19587">MFGTARLVSRVGLGAIRWNSTATSSLPPMMATLRSDLKQAMREKDQPRLNVVKALISETNGSAKTSSPIQTDIQLLALITKKLAAAKDASEQFLAAGRPDLKEKEDAQVKVWEHYASQVETMGPEEIKSIVSSVITRLQSEGGNVNPGTVLKNLLGPGGALDGKPVAKADVAQTVKDLLAQPKA</sequence>
<dbReference type="GO" id="GO:0005739">
    <property type="term" value="C:mitochondrion"/>
    <property type="evidence" value="ECO:0007669"/>
    <property type="project" value="UniProtKB-SubCell"/>
</dbReference>
<dbReference type="STRING" id="28573.A0A0U1LW73"/>
<dbReference type="Gene3D" id="1.10.1510.10">
    <property type="entry name" value="Uncharacterised protein YqeY/AIM41 PF09424, N-terminal domain"/>
    <property type="match status" value="1"/>
</dbReference>
<keyword evidence="1" id="KW-0496">Mitochondrion</keyword>
<dbReference type="AlphaFoldDB" id="A0A0U1LW73"/>
<gene>
    <name evidence="1" type="primary">AIM41</name>
    <name evidence="2" type="ORF">PISL3812_03924</name>
</gene>
<dbReference type="EMBL" id="CVMT01000003">
    <property type="protein sequence ID" value="CRG86911.1"/>
    <property type="molecule type" value="Genomic_DNA"/>
</dbReference>
<evidence type="ECO:0000313" key="3">
    <source>
        <dbReference type="Proteomes" id="UP000054383"/>
    </source>
</evidence>
<dbReference type="InterPro" id="IPR019004">
    <property type="entry name" value="YqeY/Aim41"/>
</dbReference>
<accession>A0A0U1LW73</accession>
<keyword evidence="3" id="KW-1185">Reference proteome</keyword>
<protein>
    <recommendedName>
        <fullName evidence="1">Altered inheritance of mitochondria protein 41</fullName>
    </recommendedName>
</protein>
<dbReference type="OrthoDB" id="538640at2759"/>
<evidence type="ECO:0000256" key="1">
    <source>
        <dbReference type="RuleBase" id="RU365099"/>
    </source>
</evidence>
<dbReference type="InterPro" id="IPR003789">
    <property type="entry name" value="Asn/Gln_tRNA_amidoTrase-B-like"/>
</dbReference>
<dbReference type="GO" id="GO:0016884">
    <property type="term" value="F:carbon-nitrogen ligase activity, with glutamine as amido-N-donor"/>
    <property type="evidence" value="ECO:0007669"/>
    <property type="project" value="UniProtKB-UniRule"/>
</dbReference>
<proteinExistence type="inferred from homology"/>
<dbReference type="Pfam" id="PF09424">
    <property type="entry name" value="YqeY"/>
    <property type="match status" value="1"/>
</dbReference>
<organism evidence="2 3">
    <name type="scientific">Talaromyces islandicus</name>
    <name type="common">Penicillium islandicum</name>
    <dbReference type="NCBI Taxonomy" id="28573"/>
    <lineage>
        <taxon>Eukaryota</taxon>
        <taxon>Fungi</taxon>
        <taxon>Dikarya</taxon>
        <taxon>Ascomycota</taxon>
        <taxon>Pezizomycotina</taxon>
        <taxon>Eurotiomycetes</taxon>
        <taxon>Eurotiomycetidae</taxon>
        <taxon>Eurotiales</taxon>
        <taxon>Trichocomaceae</taxon>
        <taxon>Talaromyces</taxon>
        <taxon>Talaromyces sect. Islandici</taxon>
    </lineage>
</organism>
<comment type="subcellular location">
    <subcellularLocation>
        <location evidence="1">Mitochondrion</location>
    </subcellularLocation>
</comment>